<dbReference type="EMBL" id="JASJOS010000015">
    <property type="protein sequence ID" value="MDJ1484653.1"/>
    <property type="molecule type" value="Genomic_DNA"/>
</dbReference>
<proteinExistence type="predicted"/>
<organism evidence="1 2">
    <name type="scientific">Xanthocytophaga flava</name>
    <dbReference type="NCBI Taxonomy" id="3048013"/>
    <lineage>
        <taxon>Bacteria</taxon>
        <taxon>Pseudomonadati</taxon>
        <taxon>Bacteroidota</taxon>
        <taxon>Cytophagia</taxon>
        <taxon>Cytophagales</taxon>
        <taxon>Rhodocytophagaceae</taxon>
        <taxon>Xanthocytophaga</taxon>
    </lineage>
</organism>
<evidence type="ECO:0000313" key="2">
    <source>
        <dbReference type="Proteomes" id="UP001241110"/>
    </source>
</evidence>
<reference evidence="1" key="1">
    <citation type="submission" date="2023-05" db="EMBL/GenBank/DDBJ databases">
        <authorList>
            <person name="Zhang X."/>
        </authorList>
    </citation>
    <scope>NUCLEOTIDE SEQUENCE</scope>
    <source>
        <strain evidence="1">YF14B1</strain>
    </source>
</reference>
<dbReference type="Proteomes" id="UP001241110">
    <property type="component" value="Unassembled WGS sequence"/>
</dbReference>
<dbReference type="AlphaFoldDB" id="A0AAE3UBQ6"/>
<dbReference type="RefSeq" id="WP_313986247.1">
    <property type="nucleotide sequence ID" value="NZ_JASJOS010000015.1"/>
</dbReference>
<name>A0AAE3UBQ6_9BACT</name>
<protein>
    <submittedName>
        <fullName evidence="1">Uncharacterized protein</fullName>
    </submittedName>
</protein>
<gene>
    <name evidence="1" type="ORF">QNI16_29410</name>
</gene>
<comment type="caution">
    <text evidence="1">The sequence shown here is derived from an EMBL/GenBank/DDBJ whole genome shotgun (WGS) entry which is preliminary data.</text>
</comment>
<sequence>MRIFILLGFLFCSSLVFGQNLILYGKVGGYDSGQGNKVYYASKGKAFNEKEFIVFNSTRSYSLKLPIKKLEQEKIQTLVFSLDPKVDASKRGACIYEVHVGKIIKSEVFKSRKSIEVKSDLLIEHNCISSIAEHDTKFEGGGEFVGSYQMIIGDTTESIELKSNYEYRASLDKKPKDQLTLESGTWSYDSNTLRFTVYVRANELFGISVLTEKTYEFKVKKDGEKLSFESAMGKLKKL</sequence>
<evidence type="ECO:0000313" key="1">
    <source>
        <dbReference type="EMBL" id="MDJ1484653.1"/>
    </source>
</evidence>
<accession>A0AAE3UBQ6</accession>